<dbReference type="CDD" id="cd06529">
    <property type="entry name" value="S24_LexA-like"/>
    <property type="match status" value="1"/>
</dbReference>
<feature type="domain" description="HTH cro/C1-type" evidence="4">
    <location>
        <begin position="36"/>
        <end position="76"/>
    </location>
</feature>
<dbReference type="InterPro" id="IPR010982">
    <property type="entry name" value="Lambda_DNA-bd_dom_sf"/>
</dbReference>
<dbReference type="PANTHER" id="PTHR40661:SF3">
    <property type="entry name" value="FELS-1 PROPHAGE TRANSCRIPTIONAL REGULATOR"/>
    <property type="match status" value="1"/>
</dbReference>
<evidence type="ECO:0000313" key="6">
    <source>
        <dbReference type="Proteomes" id="UP000032427"/>
    </source>
</evidence>
<keyword evidence="2" id="KW-0238">DNA-binding</keyword>
<evidence type="ECO:0000256" key="3">
    <source>
        <dbReference type="ARBA" id="ARBA00023163"/>
    </source>
</evidence>
<gene>
    <name evidence="5" type="ORF">AWOD_p920_25</name>
</gene>
<dbReference type="KEGG" id="awd:AWOD_p920_25"/>
<dbReference type="SUPFAM" id="SSF51306">
    <property type="entry name" value="LexA/Signal peptidase"/>
    <property type="match status" value="1"/>
</dbReference>
<dbReference type="AlphaFoldDB" id="A0A090I8J2"/>
<organism evidence="5 6">
    <name type="scientific">Aliivibrio wodanis</name>
    <dbReference type="NCBI Taxonomy" id="80852"/>
    <lineage>
        <taxon>Bacteria</taxon>
        <taxon>Pseudomonadati</taxon>
        <taxon>Pseudomonadota</taxon>
        <taxon>Gammaproteobacteria</taxon>
        <taxon>Vibrionales</taxon>
        <taxon>Vibrionaceae</taxon>
        <taxon>Aliivibrio</taxon>
    </lineage>
</organism>
<dbReference type="PATRIC" id="fig|80852.17.peg.4185"/>
<name>A0A090I8J2_9GAMM</name>
<dbReference type="OrthoDB" id="5959816at2"/>
<dbReference type="InterPro" id="IPR039418">
    <property type="entry name" value="LexA-like"/>
</dbReference>
<dbReference type="GO" id="GO:0003677">
    <property type="term" value="F:DNA binding"/>
    <property type="evidence" value="ECO:0007669"/>
    <property type="project" value="UniProtKB-KW"/>
</dbReference>
<dbReference type="InterPro" id="IPR015927">
    <property type="entry name" value="Peptidase_S24_S26A/B/C"/>
</dbReference>
<protein>
    <submittedName>
        <fullName evidence="5">Putative DNA binding helix-turn helix protein</fullName>
    </submittedName>
</protein>
<dbReference type="PROSITE" id="PS50943">
    <property type="entry name" value="HTH_CROC1"/>
    <property type="match status" value="1"/>
</dbReference>
<dbReference type="SUPFAM" id="SSF47413">
    <property type="entry name" value="lambda repressor-like DNA-binding domains"/>
    <property type="match status" value="1"/>
</dbReference>
<dbReference type="Pfam" id="PF00717">
    <property type="entry name" value="Peptidase_S24"/>
    <property type="match status" value="1"/>
</dbReference>
<sequence length="179" mass="20270">MPKYPASSDLHLKKHNVIGFFERLDTALRTTSVNKLSKKTDISVNTIKSYLYRHNYPDLPRLATIAEHTGYSLSWLLFGHEKTQHKQDRFELTILDDAMTPTLPEGAEVVYQTLTPTSNSPVLDGIYVIATARGNLVRRLQWREDDKAYLVLCTNVDYPSQTMKSVNIIGKVTAVMTAI</sequence>
<dbReference type="HOGENOM" id="CLU_1500491_0_0_6"/>
<keyword evidence="6" id="KW-1185">Reference proteome</keyword>
<evidence type="ECO:0000313" key="5">
    <source>
        <dbReference type="EMBL" id="CED57951.1"/>
    </source>
</evidence>
<keyword evidence="5" id="KW-0614">Plasmid</keyword>
<evidence type="ECO:0000256" key="1">
    <source>
        <dbReference type="ARBA" id="ARBA00023015"/>
    </source>
</evidence>
<keyword evidence="1" id="KW-0805">Transcription regulation</keyword>
<dbReference type="PANTHER" id="PTHR40661">
    <property type="match status" value="1"/>
</dbReference>
<dbReference type="GeneID" id="28543595"/>
<dbReference type="InterPro" id="IPR036286">
    <property type="entry name" value="LexA/Signal_pep-like_sf"/>
</dbReference>
<dbReference type="Proteomes" id="UP000032427">
    <property type="component" value="Plasmid pAWOD920"/>
</dbReference>
<geneLocation type="plasmid" evidence="5 6">
    <name>pAWOD920</name>
</geneLocation>
<accession>A0A090I8J2</accession>
<dbReference type="Gene3D" id="2.10.109.10">
    <property type="entry name" value="Umud Fragment, subunit A"/>
    <property type="match status" value="1"/>
</dbReference>
<keyword evidence="3" id="KW-0804">Transcription</keyword>
<dbReference type="Gene3D" id="1.10.260.40">
    <property type="entry name" value="lambda repressor-like DNA-binding domains"/>
    <property type="match status" value="1"/>
</dbReference>
<proteinExistence type="predicted"/>
<reference evidence="6" key="1">
    <citation type="submission" date="2014-09" db="EMBL/GenBank/DDBJ databases">
        <authorList>
            <person name="Hjerde E."/>
        </authorList>
    </citation>
    <scope>NUCLEOTIDE SEQUENCE [LARGE SCALE GENOMIC DNA]</scope>
    <source>
        <strain evidence="6">06/09/139</strain>
        <plasmid evidence="6">pAWOD920</plasmid>
    </source>
</reference>
<dbReference type="GO" id="GO:0045892">
    <property type="term" value="P:negative regulation of DNA-templated transcription"/>
    <property type="evidence" value="ECO:0007669"/>
    <property type="project" value="InterPro"/>
</dbReference>
<evidence type="ECO:0000259" key="4">
    <source>
        <dbReference type="PROSITE" id="PS50943"/>
    </source>
</evidence>
<dbReference type="EMBL" id="LN554848">
    <property type="protein sequence ID" value="CED57951.1"/>
    <property type="molecule type" value="Genomic_DNA"/>
</dbReference>
<dbReference type="InterPro" id="IPR001387">
    <property type="entry name" value="Cro/C1-type_HTH"/>
</dbReference>
<evidence type="ECO:0000256" key="2">
    <source>
        <dbReference type="ARBA" id="ARBA00023125"/>
    </source>
</evidence>